<dbReference type="EMBL" id="CAJOBI010214858">
    <property type="protein sequence ID" value="CAF5027073.1"/>
    <property type="molecule type" value="Genomic_DNA"/>
</dbReference>
<dbReference type="AlphaFoldDB" id="A0A8S3DRX9"/>
<evidence type="ECO:0000313" key="12">
    <source>
        <dbReference type="EMBL" id="CAF5027073.1"/>
    </source>
</evidence>
<dbReference type="GO" id="GO:0004411">
    <property type="term" value="F:homogentisate 1,2-dioxygenase activity"/>
    <property type="evidence" value="ECO:0007669"/>
    <property type="project" value="UniProtKB-EC"/>
</dbReference>
<gene>
    <name evidence="12" type="ORF">SMN809_LOCUS57919</name>
</gene>
<dbReference type="InterPro" id="IPR011051">
    <property type="entry name" value="RmlC_Cupin_sf"/>
</dbReference>
<evidence type="ECO:0000256" key="6">
    <source>
        <dbReference type="ARBA" id="ARBA00023002"/>
    </source>
</evidence>
<dbReference type="Pfam" id="PF20510">
    <property type="entry name" value="HgmA_N"/>
    <property type="match status" value="1"/>
</dbReference>
<comment type="pathway">
    <text evidence="1">Amino-acid degradation; L-phenylalanine degradation; acetoacetate and fumarate from L-phenylalanine: step 4/6.</text>
</comment>
<evidence type="ECO:0000313" key="13">
    <source>
        <dbReference type="Proteomes" id="UP000676336"/>
    </source>
</evidence>
<dbReference type="GO" id="GO:0006570">
    <property type="term" value="P:tyrosine metabolic process"/>
    <property type="evidence" value="ECO:0007669"/>
    <property type="project" value="InterPro"/>
</dbReference>
<evidence type="ECO:0000256" key="8">
    <source>
        <dbReference type="ARBA" id="ARBA00030235"/>
    </source>
</evidence>
<keyword evidence="5" id="KW-0223">Dioxygenase</keyword>
<reference evidence="12" key="1">
    <citation type="submission" date="2021-02" db="EMBL/GenBank/DDBJ databases">
        <authorList>
            <person name="Nowell W R."/>
        </authorList>
    </citation>
    <scope>NUCLEOTIDE SEQUENCE</scope>
</reference>
<protein>
    <recommendedName>
        <fullName evidence="3">Homogentisate 1,2-dioxygenase</fullName>
        <ecNumber evidence="2">1.13.11.5</ecNumber>
    </recommendedName>
    <alternativeName>
        <fullName evidence="8">Homogentisate oxygenase</fullName>
    </alternativeName>
    <alternativeName>
        <fullName evidence="9">Homogentisic acid oxidase</fullName>
    </alternativeName>
    <alternativeName>
        <fullName evidence="10">Homogentisicase</fullName>
    </alternativeName>
</protein>
<evidence type="ECO:0000256" key="7">
    <source>
        <dbReference type="ARBA" id="ARBA00023004"/>
    </source>
</evidence>
<dbReference type="InterPro" id="IPR005708">
    <property type="entry name" value="Homogentis_dOase"/>
</dbReference>
<evidence type="ECO:0000256" key="9">
    <source>
        <dbReference type="ARBA" id="ARBA00030437"/>
    </source>
</evidence>
<feature type="domain" description="Homogentisate 1,2-dioxygenase N-terminal" evidence="11">
    <location>
        <begin position="3"/>
        <end position="42"/>
    </location>
</feature>
<dbReference type="PANTHER" id="PTHR11056">
    <property type="entry name" value="HOMOGENTISATE 1,2-DIOXYGENASE"/>
    <property type="match status" value="1"/>
</dbReference>
<dbReference type="InterPro" id="IPR046452">
    <property type="entry name" value="HgmA_N"/>
</dbReference>
<keyword evidence="4" id="KW-0479">Metal-binding</keyword>
<evidence type="ECO:0000256" key="5">
    <source>
        <dbReference type="ARBA" id="ARBA00022964"/>
    </source>
</evidence>
<dbReference type="Proteomes" id="UP000676336">
    <property type="component" value="Unassembled WGS sequence"/>
</dbReference>
<evidence type="ECO:0000256" key="4">
    <source>
        <dbReference type="ARBA" id="ARBA00022723"/>
    </source>
</evidence>
<comment type="caution">
    <text evidence="12">The sequence shown here is derived from an EMBL/GenBank/DDBJ whole genome shotgun (WGS) entry which is preliminary data.</text>
</comment>
<dbReference type="SUPFAM" id="SSF51182">
    <property type="entry name" value="RmlC-like cupins"/>
    <property type="match status" value="1"/>
</dbReference>
<proteinExistence type="predicted"/>
<keyword evidence="7" id="KW-0408">Iron</keyword>
<dbReference type="GO" id="GO:0005737">
    <property type="term" value="C:cytoplasm"/>
    <property type="evidence" value="ECO:0007669"/>
    <property type="project" value="TreeGrafter"/>
</dbReference>
<accession>A0A8S3DRX9</accession>
<evidence type="ECO:0000256" key="1">
    <source>
        <dbReference type="ARBA" id="ARBA00004704"/>
    </source>
</evidence>
<evidence type="ECO:0000256" key="3">
    <source>
        <dbReference type="ARBA" id="ARBA00018757"/>
    </source>
</evidence>
<sequence length="51" mass="5585">AVDQPSRGYVLEVFDNHFCLPSLGPIGANGLANPRDFETPAGHNNRNFFLV</sequence>
<keyword evidence="6" id="KW-0560">Oxidoreductase</keyword>
<evidence type="ECO:0000256" key="10">
    <source>
        <dbReference type="ARBA" id="ARBA00033225"/>
    </source>
</evidence>
<evidence type="ECO:0000259" key="11">
    <source>
        <dbReference type="Pfam" id="PF20510"/>
    </source>
</evidence>
<dbReference type="GO" id="GO:0046872">
    <property type="term" value="F:metal ion binding"/>
    <property type="evidence" value="ECO:0007669"/>
    <property type="project" value="UniProtKB-KW"/>
</dbReference>
<name>A0A8S3DRX9_9BILA</name>
<dbReference type="GO" id="GO:0006559">
    <property type="term" value="P:L-phenylalanine catabolic process"/>
    <property type="evidence" value="ECO:0007669"/>
    <property type="project" value="InterPro"/>
</dbReference>
<dbReference type="EC" id="1.13.11.5" evidence="2"/>
<feature type="non-terminal residue" evidence="12">
    <location>
        <position position="1"/>
    </location>
</feature>
<evidence type="ECO:0000256" key="2">
    <source>
        <dbReference type="ARBA" id="ARBA00013127"/>
    </source>
</evidence>
<dbReference type="PANTHER" id="PTHR11056:SF0">
    <property type="entry name" value="HOMOGENTISATE 1,2-DIOXYGENASE"/>
    <property type="match status" value="1"/>
</dbReference>
<organism evidence="12 13">
    <name type="scientific">Rotaria magnacalcarata</name>
    <dbReference type="NCBI Taxonomy" id="392030"/>
    <lineage>
        <taxon>Eukaryota</taxon>
        <taxon>Metazoa</taxon>
        <taxon>Spiralia</taxon>
        <taxon>Gnathifera</taxon>
        <taxon>Rotifera</taxon>
        <taxon>Eurotatoria</taxon>
        <taxon>Bdelloidea</taxon>
        <taxon>Philodinida</taxon>
        <taxon>Philodinidae</taxon>
        <taxon>Rotaria</taxon>
    </lineage>
</organism>